<dbReference type="PANTHER" id="PTHR38446">
    <property type="entry name" value="BLL0914 PROTEIN"/>
    <property type="match status" value="1"/>
</dbReference>
<feature type="transmembrane region" description="Helical" evidence="1">
    <location>
        <begin position="115"/>
        <end position="132"/>
    </location>
</feature>
<dbReference type="InterPro" id="IPR009732">
    <property type="entry name" value="DUF1304"/>
</dbReference>
<accession>A0A4Q5A619</accession>
<dbReference type="Proteomes" id="UP000294221">
    <property type="component" value="Unassembled WGS sequence"/>
</dbReference>
<keyword evidence="1" id="KW-0472">Membrane</keyword>
<feature type="transmembrane region" description="Helical" evidence="1">
    <location>
        <begin position="81"/>
        <end position="103"/>
    </location>
</feature>
<evidence type="ECO:0000313" key="2">
    <source>
        <dbReference type="EMBL" id="RYQ19567.1"/>
    </source>
</evidence>
<evidence type="ECO:0000256" key="1">
    <source>
        <dbReference type="SAM" id="Phobius"/>
    </source>
</evidence>
<dbReference type="PANTHER" id="PTHR38446:SF1">
    <property type="entry name" value="BLL0914 PROTEIN"/>
    <property type="match status" value="1"/>
</dbReference>
<proteinExistence type="predicted"/>
<dbReference type="Pfam" id="PF06993">
    <property type="entry name" value="DUF1304"/>
    <property type="match status" value="1"/>
</dbReference>
<dbReference type="EMBL" id="RYUN01000009">
    <property type="protein sequence ID" value="RYQ19567.1"/>
    <property type="molecule type" value="Genomic_DNA"/>
</dbReference>
<keyword evidence="1" id="KW-0812">Transmembrane</keyword>
<dbReference type="AlphaFoldDB" id="A0A4Q5A619"/>
<sequence length="133" mass="14297">MNTALITASIFAMLAGLLHVYIFVMESFLWTSRSTRETFSMGADEAEQTKEMAFNQGFYNLFLAIMSIGGAIVLWCGVTVVGVTLMTAGSASMFCAALVLLCTAPDKHSAAIKQIFFPALTLIALLVALILFA</sequence>
<organism evidence="2 3">
    <name type="scientific">Bifidobacterium pseudolongum subsp. pseudolongum</name>
    <dbReference type="NCBI Taxonomy" id="31954"/>
    <lineage>
        <taxon>Bacteria</taxon>
        <taxon>Bacillati</taxon>
        <taxon>Actinomycetota</taxon>
        <taxon>Actinomycetes</taxon>
        <taxon>Bifidobacteriales</taxon>
        <taxon>Bifidobacteriaceae</taxon>
        <taxon>Bifidobacterium</taxon>
    </lineage>
</organism>
<gene>
    <name evidence="2" type="ORF">PG2054B_1324</name>
</gene>
<dbReference type="RefSeq" id="WP_004218228.1">
    <property type="nucleotide sequence ID" value="NZ_CP093555.1"/>
</dbReference>
<feature type="transmembrane region" description="Helical" evidence="1">
    <location>
        <begin position="58"/>
        <end position="75"/>
    </location>
</feature>
<protein>
    <submittedName>
        <fullName evidence="2">Epimerase</fullName>
    </submittedName>
</protein>
<name>A0A4Q5A619_9BIFI</name>
<keyword evidence="1" id="KW-1133">Transmembrane helix</keyword>
<reference evidence="2 3" key="1">
    <citation type="submission" date="2018-12" db="EMBL/GenBank/DDBJ databases">
        <title>Unveiling genomic diversity among members of the Bifidobacterium pseudolongum species, a widely distributed gut commensal of the animal kingdom.</title>
        <authorList>
            <person name="Lugli G.A."/>
            <person name="Duranti S."/>
            <person name="Albert K."/>
            <person name="Mancabelli L."/>
            <person name="Napoli S."/>
            <person name="Viappiani A."/>
            <person name="Anzalone R."/>
            <person name="Longhi G."/>
            <person name="Milani C."/>
            <person name="Turroni F."/>
            <person name="Alessandri G."/>
            <person name="Sela D.A."/>
            <person name="Van Sinderen D."/>
            <person name="Ventura M."/>
        </authorList>
    </citation>
    <scope>NUCLEOTIDE SEQUENCE [LARGE SCALE GENOMIC DNA]</scope>
    <source>
        <strain evidence="2 3">2054B</strain>
    </source>
</reference>
<dbReference type="GeneID" id="29695619"/>
<feature type="transmembrane region" description="Helical" evidence="1">
    <location>
        <begin position="6"/>
        <end position="24"/>
    </location>
</feature>
<comment type="caution">
    <text evidence="2">The sequence shown here is derived from an EMBL/GenBank/DDBJ whole genome shotgun (WGS) entry which is preliminary data.</text>
</comment>
<evidence type="ECO:0000313" key="3">
    <source>
        <dbReference type="Proteomes" id="UP000294221"/>
    </source>
</evidence>